<comment type="pathway">
    <text evidence="8">Membrane lipid metabolism; glycerophospholipid metabolism.</text>
</comment>
<evidence type="ECO:0000256" key="3">
    <source>
        <dbReference type="ARBA" id="ARBA00022827"/>
    </source>
</evidence>
<dbReference type="PANTHER" id="PTHR42685:SF18">
    <property type="entry name" value="DIGERANYLGERANYLGLYCEROPHOSPHOLIPID REDUCTASE"/>
    <property type="match status" value="1"/>
</dbReference>
<comment type="catalytic activity">
    <reaction evidence="8">
        <text>2,3-bis-O-(phytanyl)-sn-glycerol 1-phosphate + 8 oxidized 2[4Fe-4S]-[ferredoxin] = 2,3-bis-O-(geranylgeranyl)-sn-glycerol 1-phosphate + 8 reduced 2[4Fe-4S]-[ferredoxin] + 16 H(+)</text>
        <dbReference type="Rhea" id="RHEA:36159"/>
        <dbReference type="Rhea" id="RHEA-COMP:10002"/>
        <dbReference type="Rhea" id="RHEA-COMP:10004"/>
        <dbReference type="ChEBI" id="CHEBI:15378"/>
        <dbReference type="ChEBI" id="CHEBI:33722"/>
        <dbReference type="ChEBI" id="CHEBI:33723"/>
        <dbReference type="ChEBI" id="CHEBI:58837"/>
        <dbReference type="ChEBI" id="CHEBI:73125"/>
        <dbReference type="EC" id="1.3.7.11"/>
    </reaction>
</comment>
<dbReference type="PRINTS" id="PR00420">
    <property type="entry name" value="RNGMNOXGNASE"/>
</dbReference>
<comment type="similarity">
    <text evidence="8">Belongs to the geranylgeranyl reductase family. DGGGPL reductase subfamily.</text>
</comment>
<dbReference type="Pfam" id="PF22578">
    <property type="entry name" value="GGR_cat"/>
    <property type="match status" value="1"/>
</dbReference>
<feature type="binding site" evidence="8">
    <location>
        <position position="293"/>
    </location>
    <ligand>
        <name>FAD</name>
        <dbReference type="ChEBI" id="CHEBI:57692"/>
    </ligand>
</feature>
<evidence type="ECO:0000256" key="2">
    <source>
        <dbReference type="ARBA" id="ARBA00022630"/>
    </source>
</evidence>
<comment type="catalytic activity">
    <reaction evidence="8">
        <text>archaetidylserine + 8 AH2 = 2,3-bis-O-phytanyl-sn-glycero-3-phospho-L-serine + 8 A</text>
        <dbReference type="Rhea" id="RHEA:84215"/>
        <dbReference type="ChEBI" id="CHEBI:13193"/>
        <dbReference type="ChEBI" id="CHEBI:17499"/>
        <dbReference type="ChEBI" id="CHEBI:71517"/>
        <dbReference type="ChEBI" id="CHEBI:74853"/>
    </reaction>
</comment>
<evidence type="ECO:0000256" key="8">
    <source>
        <dbReference type="HAMAP-Rule" id="MF_01287"/>
    </source>
</evidence>
<dbReference type="GO" id="GO:0046474">
    <property type="term" value="P:glycerophospholipid biosynthetic process"/>
    <property type="evidence" value="ECO:0007669"/>
    <property type="project" value="UniProtKB-UniRule"/>
</dbReference>
<feature type="binding site" evidence="8">
    <location>
        <position position="35"/>
    </location>
    <ligand>
        <name>FAD</name>
        <dbReference type="ChEBI" id="CHEBI:57692"/>
    </ligand>
</feature>
<comment type="catalytic activity">
    <reaction evidence="8">
        <text>a 2,3-bis-O-phytanyl-sn-glycerol 1-phospholipid + 8 A = a 2,3-bis-O-(geranylgeranyl)-sn-glycerol 1-phospholipid + 8 AH2</text>
        <dbReference type="Rhea" id="RHEA:64376"/>
        <dbReference type="ChEBI" id="CHEBI:13193"/>
        <dbReference type="ChEBI" id="CHEBI:17499"/>
        <dbReference type="ChEBI" id="CHEBI:138139"/>
        <dbReference type="ChEBI" id="CHEBI:138140"/>
    </reaction>
</comment>
<feature type="binding site" evidence="8">
    <location>
        <position position="46"/>
    </location>
    <ligand>
        <name>FAD</name>
        <dbReference type="ChEBI" id="CHEBI:57692"/>
    </ligand>
</feature>
<dbReference type="InterPro" id="IPR050407">
    <property type="entry name" value="Geranylgeranyl_reductase"/>
</dbReference>
<keyword evidence="7 8" id="KW-1208">Phospholipid metabolism</keyword>
<dbReference type="GO" id="GO:0016636">
    <property type="term" value="F:oxidoreductase activity, acting on the CH-CH group of donors, iron-sulfur protein as acceptor"/>
    <property type="evidence" value="ECO:0007669"/>
    <property type="project" value="UniProtKB-UniRule"/>
</dbReference>
<organism evidence="10">
    <name type="scientific">Candidatus Methanophagaceae archaeon ANME-1 ERB6</name>
    <dbReference type="NCBI Taxonomy" id="2759912"/>
    <lineage>
        <taxon>Archaea</taxon>
        <taxon>Methanobacteriati</taxon>
        <taxon>Methanobacteriota</taxon>
        <taxon>Stenosarchaea group</taxon>
        <taxon>Methanomicrobia</taxon>
        <taxon>Candidatus Methanophagales</taxon>
        <taxon>Candidatus Methanophagaceae</taxon>
    </lineage>
</organism>
<feature type="domain" description="Digeranylgeranylglycerophospholipid reductase catalytic" evidence="9">
    <location>
        <begin position="177"/>
        <end position="260"/>
    </location>
</feature>
<keyword evidence="4 8" id="KW-0560">Oxidoreductase</keyword>
<dbReference type="Pfam" id="PF05834">
    <property type="entry name" value="Lycopene_cycl"/>
    <property type="match status" value="1"/>
</dbReference>
<feature type="binding site" evidence="8">
    <location>
        <position position="98"/>
    </location>
    <ligand>
        <name>FAD</name>
        <dbReference type="ChEBI" id="CHEBI:57692"/>
    </ligand>
</feature>
<feature type="binding site" evidence="8">
    <location>
        <position position="336"/>
    </location>
    <ligand>
        <name>a 2,3-bis-O-(geranylgeranyl)-sn-glycerol 1-phospholipid</name>
        <dbReference type="ChEBI" id="CHEBI:138140"/>
    </ligand>
</feature>
<name>A0A7G9YSE6_9EURY</name>
<evidence type="ECO:0000256" key="6">
    <source>
        <dbReference type="ARBA" id="ARBA00023209"/>
    </source>
</evidence>
<evidence type="ECO:0000256" key="7">
    <source>
        <dbReference type="ARBA" id="ARBA00023264"/>
    </source>
</evidence>
<gene>
    <name evidence="10" type="ORF">BBGANOMO_00004</name>
</gene>
<keyword evidence="1 8" id="KW-0444">Lipid biosynthesis</keyword>
<reference evidence="10" key="1">
    <citation type="submission" date="2020-06" db="EMBL/GenBank/DDBJ databases">
        <title>Unique genomic features of the anaerobic methanotrophic archaea.</title>
        <authorList>
            <person name="Chadwick G.L."/>
            <person name="Skennerton C.T."/>
            <person name="Laso-Perez R."/>
            <person name="Leu A.O."/>
            <person name="Speth D.R."/>
            <person name="Yu H."/>
            <person name="Morgan-Lang C."/>
            <person name="Hatzenpichler R."/>
            <person name="Goudeau D."/>
            <person name="Malmstrom R."/>
            <person name="Brazelton W.J."/>
            <person name="Woyke T."/>
            <person name="Hallam S.J."/>
            <person name="Tyson G.W."/>
            <person name="Wegener G."/>
            <person name="Boetius A."/>
            <person name="Orphan V."/>
        </authorList>
    </citation>
    <scope>NUCLEOTIDE SEQUENCE</scope>
</reference>
<accession>A0A7G9YSE6</accession>
<keyword evidence="2 8" id="KW-0285">Flavoprotein</keyword>
<comment type="catalytic activity">
    <reaction evidence="8">
        <text>a 2,3-bis-O-phytanyl-sn-glycerol 1-phospholipid + 8 oxidized 2[4Fe-4S]-[ferredoxin] = a 2,3-bis-O-(geranylgeranyl)-sn-glycerol 1-phospholipid + 8 reduced 2[4Fe-4S]-[ferredoxin] + 16 H(+)</text>
        <dbReference type="Rhea" id="RHEA:54324"/>
        <dbReference type="Rhea" id="RHEA-COMP:10002"/>
        <dbReference type="Rhea" id="RHEA-COMP:10004"/>
        <dbReference type="ChEBI" id="CHEBI:15378"/>
        <dbReference type="ChEBI" id="CHEBI:33722"/>
        <dbReference type="ChEBI" id="CHEBI:33723"/>
        <dbReference type="ChEBI" id="CHEBI:138139"/>
        <dbReference type="ChEBI" id="CHEBI:138140"/>
        <dbReference type="EC" id="1.3.7.11"/>
    </reaction>
</comment>
<dbReference type="GO" id="GO:0045550">
    <property type="term" value="F:geranylgeranyl reductase activity"/>
    <property type="evidence" value="ECO:0007669"/>
    <property type="project" value="InterPro"/>
</dbReference>
<dbReference type="InterPro" id="IPR011777">
    <property type="entry name" value="Geranylgeranyl_Rdtase_fam"/>
</dbReference>
<dbReference type="InterPro" id="IPR023590">
    <property type="entry name" value="DGGGPL_reductase"/>
</dbReference>
<dbReference type="NCBIfam" id="TIGR02032">
    <property type="entry name" value="GG-red-SF"/>
    <property type="match status" value="1"/>
</dbReference>
<dbReference type="InterPro" id="IPR054715">
    <property type="entry name" value="GGR_cat"/>
</dbReference>
<dbReference type="GO" id="GO:0046467">
    <property type="term" value="P:membrane lipid biosynthetic process"/>
    <property type="evidence" value="ECO:0007669"/>
    <property type="project" value="InterPro"/>
</dbReference>
<feature type="binding site" evidence="8">
    <location>
        <position position="372"/>
    </location>
    <ligand>
        <name>a 2,3-bis-O-(geranylgeranyl)-sn-glycerol 1-phospholipid</name>
        <dbReference type="ChEBI" id="CHEBI:138140"/>
    </ligand>
</feature>
<keyword evidence="3 8" id="KW-0274">FAD</keyword>
<dbReference type="InterPro" id="IPR036188">
    <property type="entry name" value="FAD/NAD-bd_sf"/>
</dbReference>
<evidence type="ECO:0000313" key="10">
    <source>
        <dbReference type="EMBL" id="QNO50930.1"/>
    </source>
</evidence>
<evidence type="ECO:0000259" key="9">
    <source>
        <dbReference type="Pfam" id="PF22578"/>
    </source>
</evidence>
<dbReference type="Gene3D" id="3.30.9.10">
    <property type="entry name" value="D-Amino Acid Oxidase, subunit A, domain 2"/>
    <property type="match status" value="1"/>
</dbReference>
<evidence type="ECO:0000256" key="5">
    <source>
        <dbReference type="ARBA" id="ARBA00023098"/>
    </source>
</evidence>
<dbReference type="Gene3D" id="3.50.50.60">
    <property type="entry name" value="FAD/NAD(P)-binding domain"/>
    <property type="match status" value="1"/>
</dbReference>
<proteinExistence type="inferred from homology"/>
<protein>
    <recommendedName>
        <fullName evidence="8">Digeranylgeranylglycerophospholipid reductase</fullName>
        <shortName evidence="8">DGGGPL reductase</shortName>
        <ecNumber evidence="8">1.3.7.11</ecNumber>
    </recommendedName>
    <alternativeName>
        <fullName evidence="8">2,3-bis-O-geranylgeranylglyceryl phosphate reductase</fullName>
    </alternativeName>
    <alternativeName>
        <fullName evidence="8">Geranylgeranyl reductase</fullName>
        <shortName evidence="8">GGR</shortName>
    </alternativeName>
</protein>
<feature type="binding site" evidence="8">
    <location>
        <position position="294"/>
    </location>
    <ligand>
        <name>FAD</name>
        <dbReference type="ChEBI" id="CHEBI:57692"/>
    </ligand>
</feature>
<feature type="binding site" evidence="8">
    <location>
        <position position="16"/>
    </location>
    <ligand>
        <name>FAD</name>
        <dbReference type="ChEBI" id="CHEBI:57692"/>
    </ligand>
</feature>
<dbReference type="SUPFAM" id="SSF51905">
    <property type="entry name" value="FAD/NAD(P)-binding domain"/>
    <property type="match status" value="1"/>
</dbReference>
<keyword evidence="6 8" id="KW-0594">Phospholipid biosynthesis</keyword>
<comment type="miscellaneous">
    <text evidence="8">Reduction reaction proceeds via syn addition of hydrogen for double bonds.</text>
</comment>
<dbReference type="PANTHER" id="PTHR42685">
    <property type="entry name" value="GERANYLGERANYL DIPHOSPHATE REDUCTASE"/>
    <property type="match status" value="1"/>
</dbReference>
<feature type="binding site" evidence="8">
    <location>
        <position position="122"/>
    </location>
    <ligand>
        <name>FAD</name>
        <dbReference type="ChEBI" id="CHEBI:57692"/>
    </ligand>
</feature>
<dbReference type="AlphaFoldDB" id="A0A7G9YSE6"/>
<dbReference type="HAMAP" id="MF_01287">
    <property type="entry name" value="DGGGPL_reductase"/>
    <property type="match status" value="1"/>
</dbReference>
<comment type="cofactor">
    <cofactor evidence="8">
        <name>FAD</name>
        <dbReference type="ChEBI" id="CHEBI:57692"/>
    </cofactor>
    <text evidence="8">Binds 1 FAD per subunit.</text>
</comment>
<dbReference type="EMBL" id="MT631456">
    <property type="protein sequence ID" value="QNO50930.1"/>
    <property type="molecule type" value="Genomic_DNA"/>
</dbReference>
<comment type="function">
    <text evidence="8">Is involved in the reduction of 2,3-digeranylgeranylglycerophospholipids (unsaturated archaeols) into 2,3-diphytanylglycerophospholipids (saturated archaeols) in the biosynthesis of archaeal membrane lipids. Catalyzes the formation of archaetidic acid (2,3-di-O-phytanyl-sn-glyceryl phosphate) from 2,3-di-O-geranylgeranylglyceryl phosphate (DGGGP) via the hydrogenation of each double bond of the isoprenoid chains. Is also probably able to reduce double bonds of geranyl groups in CDP-2,3-bis-O-(geranylgeranyl)-sn-glycerol and archaetidylserine, thus acting at various stages in the biosynthesis of archaeal membrane lipids.</text>
</comment>
<evidence type="ECO:0000256" key="4">
    <source>
        <dbReference type="ARBA" id="ARBA00023002"/>
    </source>
</evidence>
<dbReference type="GO" id="GO:0050660">
    <property type="term" value="F:flavin adenine dinucleotide binding"/>
    <property type="evidence" value="ECO:0007669"/>
    <property type="project" value="UniProtKB-UniRule"/>
</dbReference>
<evidence type="ECO:0000256" key="1">
    <source>
        <dbReference type="ARBA" id="ARBA00022516"/>
    </source>
</evidence>
<dbReference type="UniPathway" id="UPA00940"/>
<dbReference type="GO" id="GO:0016020">
    <property type="term" value="C:membrane"/>
    <property type="evidence" value="ECO:0007669"/>
    <property type="project" value="GOC"/>
</dbReference>
<feature type="binding site" evidence="8">
    <location>
        <position position="47"/>
    </location>
    <ligand>
        <name>FAD</name>
        <dbReference type="ChEBI" id="CHEBI:57692"/>
    </ligand>
</feature>
<keyword evidence="5 8" id="KW-0443">Lipid metabolism</keyword>
<comment type="catalytic activity">
    <reaction evidence="8">
        <text>CDP-2,3-bis-O-(geranylgeranyl)-sn-glycerol + 8 AH2 = CDP-2,3-bis-O-(phytanyl)-sn-glycerol + 8 A</text>
        <dbReference type="Rhea" id="RHEA:84207"/>
        <dbReference type="ChEBI" id="CHEBI:13193"/>
        <dbReference type="ChEBI" id="CHEBI:17499"/>
        <dbReference type="ChEBI" id="CHEBI:58838"/>
        <dbReference type="ChEBI" id="CHEBI:74004"/>
    </reaction>
</comment>
<feature type="binding site" evidence="8">
    <location>
        <position position="281"/>
    </location>
    <ligand>
        <name>FAD</name>
        <dbReference type="ChEBI" id="CHEBI:57692"/>
    </ligand>
</feature>
<dbReference type="GO" id="GO:0016628">
    <property type="term" value="F:oxidoreductase activity, acting on the CH-CH group of donors, NAD or NADP as acceptor"/>
    <property type="evidence" value="ECO:0007669"/>
    <property type="project" value="InterPro"/>
</dbReference>
<feature type="binding site" evidence="8">
    <location>
        <position position="49"/>
    </location>
    <ligand>
        <name>FAD</name>
        <dbReference type="ChEBI" id="CHEBI:57692"/>
    </ligand>
</feature>
<dbReference type="EC" id="1.3.7.11" evidence="8"/>
<comment type="caution">
    <text evidence="8">Lacks conserved residue(s) required for the propagation of feature annotation.</text>
</comment>
<sequence>MKEERYDVVIVGAGPAGSVTAKTAAERGLDVLLIERNPEIGVPVKCAEGVSKEIEQFVSIDKKCICAEVNGANIYGPDGTKVTLSGEKMEEVGYVLERRLFDKALAIEAANAGAEVRVKTEAYSVIKADADGYARGVCVRGMGEDTRVYANVVVAADGVQSKIGRWAGIDTRLRPSDICVCAEFLMCDIEFETDYSEFFVGSEIAPQGYAWIFPKGGDRANVGLGIGGDASGESHRAIGYLKAFVRDKFPDGKTVAEMCGAVPLSGPIAESVADGLILVGDAARHVNPLTGGGILYAIWAGQIAGDVIAKASQENNFSKDRLMEYDNRWRNAFEKRLMTGLIAKEFLSKLSDNDLNQLAHSLVGVNIAEFTTTALLMELVKKNPTMLFGLAKILL</sequence>